<organism evidence="2 3">
    <name type="scientific">Aspergillus aculeatus (strain ATCC 16872 / CBS 172.66 / WB 5094)</name>
    <dbReference type="NCBI Taxonomy" id="690307"/>
    <lineage>
        <taxon>Eukaryota</taxon>
        <taxon>Fungi</taxon>
        <taxon>Dikarya</taxon>
        <taxon>Ascomycota</taxon>
        <taxon>Pezizomycotina</taxon>
        <taxon>Eurotiomycetes</taxon>
        <taxon>Eurotiomycetidae</taxon>
        <taxon>Eurotiales</taxon>
        <taxon>Aspergillaceae</taxon>
        <taxon>Aspergillus</taxon>
        <taxon>Aspergillus subgen. Circumdati</taxon>
    </lineage>
</organism>
<keyword evidence="3" id="KW-1185">Reference proteome</keyword>
<accession>A0A1L9WIR4</accession>
<dbReference type="EMBL" id="KV878987">
    <property type="protein sequence ID" value="OJJ96068.1"/>
    <property type="molecule type" value="Genomic_DNA"/>
</dbReference>
<dbReference type="Proteomes" id="UP000184546">
    <property type="component" value="Unassembled WGS sequence"/>
</dbReference>
<feature type="region of interest" description="Disordered" evidence="1">
    <location>
        <begin position="65"/>
        <end position="85"/>
    </location>
</feature>
<feature type="compositionally biased region" description="Polar residues" evidence="1">
    <location>
        <begin position="76"/>
        <end position="85"/>
    </location>
</feature>
<protein>
    <submittedName>
        <fullName evidence="2">Uncharacterized protein</fullName>
    </submittedName>
</protein>
<name>A0A1L9WIR4_ASPA1</name>
<reference evidence="3" key="1">
    <citation type="journal article" date="2017" name="Genome Biol.">
        <title>Comparative genomics reveals high biological diversity and specific adaptations in the industrially and medically important fungal genus Aspergillus.</title>
        <authorList>
            <person name="de Vries R.P."/>
            <person name="Riley R."/>
            <person name="Wiebenga A."/>
            <person name="Aguilar-Osorio G."/>
            <person name="Amillis S."/>
            <person name="Uchima C.A."/>
            <person name="Anderluh G."/>
            <person name="Asadollahi M."/>
            <person name="Askin M."/>
            <person name="Barry K."/>
            <person name="Battaglia E."/>
            <person name="Bayram O."/>
            <person name="Benocci T."/>
            <person name="Braus-Stromeyer S.A."/>
            <person name="Caldana C."/>
            <person name="Canovas D."/>
            <person name="Cerqueira G.C."/>
            <person name="Chen F."/>
            <person name="Chen W."/>
            <person name="Choi C."/>
            <person name="Clum A."/>
            <person name="Dos Santos R.A."/>
            <person name="Damasio A.R."/>
            <person name="Diallinas G."/>
            <person name="Emri T."/>
            <person name="Fekete E."/>
            <person name="Flipphi M."/>
            <person name="Freyberg S."/>
            <person name="Gallo A."/>
            <person name="Gournas C."/>
            <person name="Habgood R."/>
            <person name="Hainaut M."/>
            <person name="Harispe M.L."/>
            <person name="Henrissat B."/>
            <person name="Hilden K.S."/>
            <person name="Hope R."/>
            <person name="Hossain A."/>
            <person name="Karabika E."/>
            <person name="Karaffa L."/>
            <person name="Karanyi Z."/>
            <person name="Krasevec N."/>
            <person name="Kuo A."/>
            <person name="Kusch H."/>
            <person name="LaButti K."/>
            <person name="Lagendijk E.L."/>
            <person name="Lapidus A."/>
            <person name="Levasseur A."/>
            <person name="Lindquist E."/>
            <person name="Lipzen A."/>
            <person name="Logrieco A.F."/>
            <person name="MacCabe A."/>
            <person name="Maekelae M.R."/>
            <person name="Malavazi I."/>
            <person name="Melin P."/>
            <person name="Meyer V."/>
            <person name="Mielnichuk N."/>
            <person name="Miskei M."/>
            <person name="Molnar A.P."/>
            <person name="Mule G."/>
            <person name="Ngan C.Y."/>
            <person name="Orejas M."/>
            <person name="Orosz E."/>
            <person name="Ouedraogo J.P."/>
            <person name="Overkamp K.M."/>
            <person name="Park H.-S."/>
            <person name="Perrone G."/>
            <person name="Piumi F."/>
            <person name="Punt P.J."/>
            <person name="Ram A.F."/>
            <person name="Ramon A."/>
            <person name="Rauscher S."/>
            <person name="Record E."/>
            <person name="Riano-Pachon D.M."/>
            <person name="Robert V."/>
            <person name="Roehrig J."/>
            <person name="Ruller R."/>
            <person name="Salamov A."/>
            <person name="Salih N.S."/>
            <person name="Samson R.A."/>
            <person name="Sandor E."/>
            <person name="Sanguinetti M."/>
            <person name="Schuetze T."/>
            <person name="Sepcic K."/>
            <person name="Shelest E."/>
            <person name="Sherlock G."/>
            <person name="Sophianopoulou V."/>
            <person name="Squina F.M."/>
            <person name="Sun H."/>
            <person name="Susca A."/>
            <person name="Todd R.B."/>
            <person name="Tsang A."/>
            <person name="Unkles S.E."/>
            <person name="van de Wiele N."/>
            <person name="van Rossen-Uffink D."/>
            <person name="Oliveira J.V."/>
            <person name="Vesth T.C."/>
            <person name="Visser J."/>
            <person name="Yu J.-H."/>
            <person name="Zhou M."/>
            <person name="Andersen M.R."/>
            <person name="Archer D.B."/>
            <person name="Baker S.E."/>
            <person name="Benoit I."/>
            <person name="Brakhage A.A."/>
            <person name="Braus G.H."/>
            <person name="Fischer R."/>
            <person name="Frisvad J.C."/>
            <person name="Goldman G.H."/>
            <person name="Houbraken J."/>
            <person name="Oakley B."/>
            <person name="Pocsi I."/>
            <person name="Scazzocchio C."/>
            <person name="Seiboth B."/>
            <person name="vanKuyk P.A."/>
            <person name="Wortman J."/>
            <person name="Dyer P.S."/>
            <person name="Grigoriev I.V."/>
        </authorList>
    </citation>
    <scope>NUCLEOTIDE SEQUENCE [LARGE SCALE GENOMIC DNA]</scope>
    <source>
        <strain evidence="3">ATCC 16872 / CBS 172.66 / WB 5094</strain>
    </source>
</reference>
<feature type="region of interest" description="Disordered" evidence="1">
    <location>
        <begin position="102"/>
        <end position="127"/>
    </location>
</feature>
<dbReference type="GeneID" id="30975768"/>
<feature type="compositionally biased region" description="Polar residues" evidence="1">
    <location>
        <begin position="113"/>
        <end position="127"/>
    </location>
</feature>
<sequence length="127" mass="13144">MALVIEEAIAIETTPAAEFQFHPATTALVIEEAIAIETTPAAEFQFHPATTALVIEEAIAIETTPAAESQFHPAQPSRSSSTLHEIGSMSCTPVCVSSSENMEAHAAPGAQSAMVSTSCTSVKTADA</sequence>
<evidence type="ECO:0000256" key="1">
    <source>
        <dbReference type="SAM" id="MobiDB-lite"/>
    </source>
</evidence>
<dbReference type="AlphaFoldDB" id="A0A1L9WIR4"/>
<dbReference type="RefSeq" id="XP_020052408.1">
    <property type="nucleotide sequence ID" value="XM_020201954.1"/>
</dbReference>
<proteinExistence type="predicted"/>
<dbReference type="VEuPathDB" id="FungiDB:ASPACDRAFT_47426"/>
<gene>
    <name evidence="2" type="ORF">ASPACDRAFT_47426</name>
</gene>
<evidence type="ECO:0000313" key="2">
    <source>
        <dbReference type="EMBL" id="OJJ96068.1"/>
    </source>
</evidence>
<evidence type="ECO:0000313" key="3">
    <source>
        <dbReference type="Proteomes" id="UP000184546"/>
    </source>
</evidence>